<reference evidence="1" key="1">
    <citation type="journal article" date="2023" name="Insect Mol. Biol.">
        <title>Genome sequencing provides insights into the evolution of gene families encoding plant cell wall-degrading enzymes in longhorned beetles.</title>
        <authorList>
            <person name="Shin N.R."/>
            <person name="Okamura Y."/>
            <person name="Kirsch R."/>
            <person name="Pauchet Y."/>
        </authorList>
    </citation>
    <scope>NUCLEOTIDE SEQUENCE</scope>
    <source>
        <strain evidence="1">MMC_N1</strain>
    </source>
</reference>
<dbReference type="EMBL" id="JAPWTJ010000307">
    <property type="protein sequence ID" value="KAJ8979865.1"/>
    <property type="molecule type" value="Genomic_DNA"/>
</dbReference>
<sequence length="97" mass="10680">MLKSENVELGSIVNQLKETVGLLKLEVIEHNKAGFKICLTKKECRYAWFFNFDYGAFSITTMNAESGSPHSALHGLARVANGLNISLKNSKAPLHST</sequence>
<gene>
    <name evidence="1" type="ORF">NQ317_016049</name>
</gene>
<name>A0ABQ9JRH8_9CUCU</name>
<evidence type="ECO:0000313" key="1">
    <source>
        <dbReference type="EMBL" id="KAJ8979865.1"/>
    </source>
</evidence>
<dbReference type="Proteomes" id="UP001162164">
    <property type="component" value="Unassembled WGS sequence"/>
</dbReference>
<organism evidence="1 2">
    <name type="scientific">Molorchus minor</name>
    <dbReference type="NCBI Taxonomy" id="1323400"/>
    <lineage>
        <taxon>Eukaryota</taxon>
        <taxon>Metazoa</taxon>
        <taxon>Ecdysozoa</taxon>
        <taxon>Arthropoda</taxon>
        <taxon>Hexapoda</taxon>
        <taxon>Insecta</taxon>
        <taxon>Pterygota</taxon>
        <taxon>Neoptera</taxon>
        <taxon>Endopterygota</taxon>
        <taxon>Coleoptera</taxon>
        <taxon>Polyphaga</taxon>
        <taxon>Cucujiformia</taxon>
        <taxon>Chrysomeloidea</taxon>
        <taxon>Cerambycidae</taxon>
        <taxon>Lamiinae</taxon>
        <taxon>Monochamini</taxon>
        <taxon>Molorchus</taxon>
    </lineage>
</organism>
<protein>
    <submittedName>
        <fullName evidence="1">Uncharacterized protein</fullName>
    </submittedName>
</protein>
<comment type="caution">
    <text evidence="1">The sequence shown here is derived from an EMBL/GenBank/DDBJ whole genome shotgun (WGS) entry which is preliminary data.</text>
</comment>
<accession>A0ABQ9JRH8</accession>
<proteinExistence type="predicted"/>
<dbReference type="Gene3D" id="1.20.5.170">
    <property type="match status" value="1"/>
</dbReference>
<keyword evidence="2" id="KW-1185">Reference proteome</keyword>
<evidence type="ECO:0000313" key="2">
    <source>
        <dbReference type="Proteomes" id="UP001162164"/>
    </source>
</evidence>